<evidence type="ECO:0000259" key="1">
    <source>
        <dbReference type="Pfam" id="PF19823"/>
    </source>
</evidence>
<feature type="domain" description="DUF6305" evidence="1">
    <location>
        <begin position="43"/>
        <end position="194"/>
    </location>
</feature>
<accession>A0A644WKW8</accession>
<dbReference type="PROSITE" id="PS00430">
    <property type="entry name" value="TONB_DEPENDENT_REC_1"/>
    <property type="match status" value="1"/>
</dbReference>
<sequence>MSRGKYFRHSPFTCAVLLVLFCVVPALAAQEEDTGGSFRAYLPVAITSGGQSPDSFVVSASARQVGIAHRYDDLITAQGLAGFRSLIIVMGASSKGLGEAGLSVSKEIARVSALVERAKSGGMKIIAVHIGGNARRGALSDDFITLVVPHADCIVATNEGNGDGLFTKEARKSGIPLFLLKSSREINALLREIFLQG</sequence>
<comment type="caution">
    <text evidence="2">The sequence shown here is derived from an EMBL/GenBank/DDBJ whole genome shotgun (WGS) entry which is preliminary data.</text>
</comment>
<organism evidence="2">
    <name type="scientific">bioreactor metagenome</name>
    <dbReference type="NCBI Taxonomy" id="1076179"/>
    <lineage>
        <taxon>unclassified sequences</taxon>
        <taxon>metagenomes</taxon>
        <taxon>ecological metagenomes</taxon>
    </lineage>
</organism>
<dbReference type="InterPro" id="IPR010916">
    <property type="entry name" value="TonB_box_CS"/>
</dbReference>
<dbReference type="EMBL" id="VSSQ01000904">
    <property type="protein sequence ID" value="MPM02874.1"/>
    <property type="molecule type" value="Genomic_DNA"/>
</dbReference>
<dbReference type="AlphaFoldDB" id="A0A644WKW8"/>
<reference evidence="2" key="1">
    <citation type="submission" date="2019-08" db="EMBL/GenBank/DDBJ databases">
        <authorList>
            <person name="Kucharzyk K."/>
            <person name="Murdoch R.W."/>
            <person name="Higgins S."/>
            <person name="Loffler F."/>
        </authorList>
    </citation>
    <scope>NUCLEOTIDE SEQUENCE</scope>
</reference>
<proteinExistence type="predicted"/>
<protein>
    <recommendedName>
        <fullName evidence="1">DUF6305 domain-containing protein</fullName>
    </recommendedName>
</protein>
<evidence type="ECO:0000313" key="2">
    <source>
        <dbReference type="EMBL" id="MPM02874.1"/>
    </source>
</evidence>
<dbReference type="InterPro" id="IPR046272">
    <property type="entry name" value="DUF6305"/>
</dbReference>
<gene>
    <name evidence="2" type="ORF">SDC9_49129</name>
</gene>
<dbReference type="Pfam" id="PF19823">
    <property type="entry name" value="DUF6305"/>
    <property type="match status" value="1"/>
</dbReference>
<name>A0A644WKW8_9ZZZZ</name>